<dbReference type="EMBL" id="JABFUD020000022">
    <property type="protein sequence ID" value="KAI5061867.1"/>
    <property type="molecule type" value="Genomic_DNA"/>
</dbReference>
<dbReference type="OrthoDB" id="1930482at2759"/>
<dbReference type="PANTHER" id="PTHR14449:SF2">
    <property type="entry name" value="FANCONI ANEMIA GROUP F PROTEIN"/>
    <property type="match status" value="1"/>
</dbReference>
<reference evidence="1" key="1">
    <citation type="submission" date="2021-01" db="EMBL/GenBank/DDBJ databases">
        <title>Adiantum capillus-veneris genome.</title>
        <authorList>
            <person name="Fang Y."/>
            <person name="Liao Q."/>
        </authorList>
    </citation>
    <scope>NUCLEOTIDE SEQUENCE</scope>
    <source>
        <strain evidence="1">H3</strain>
        <tissue evidence="1">Leaf</tissue>
    </source>
</reference>
<dbReference type="GO" id="GO:0043240">
    <property type="term" value="C:Fanconi anaemia nuclear complex"/>
    <property type="evidence" value="ECO:0007669"/>
    <property type="project" value="InterPro"/>
</dbReference>
<gene>
    <name evidence="1" type="ORF">GOP47_0022406</name>
</gene>
<evidence type="ECO:0000313" key="1">
    <source>
        <dbReference type="EMBL" id="KAI5061867.1"/>
    </source>
</evidence>
<name>A0A9D4Z612_ADICA</name>
<protein>
    <submittedName>
        <fullName evidence="1">Uncharacterized protein</fullName>
    </submittedName>
</protein>
<evidence type="ECO:0000313" key="2">
    <source>
        <dbReference type="Proteomes" id="UP000886520"/>
    </source>
</evidence>
<proteinExistence type="predicted"/>
<organism evidence="1 2">
    <name type="scientific">Adiantum capillus-veneris</name>
    <name type="common">Maidenhair fern</name>
    <dbReference type="NCBI Taxonomy" id="13818"/>
    <lineage>
        <taxon>Eukaryota</taxon>
        <taxon>Viridiplantae</taxon>
        <taxon>Streptophyta</taxon>
        <taxon>Embryophyta</taxon>
        <taxon>Tracheophyta</taxon>
        <taxon>Polypodiopsida</taxon>
        <taxon>Polypodiidae</taxon>
        <taxon>Polypodiales</taxon>
        <taxon>Pteridineae</taxon>
        <taxon>Pteridaceae</taxon>
        <taxon>Vittarioideae</taxon>
        <taxon>Adiantum</taxon>
    </lineage>
</organism>
<dbReference type="PANTHER" id="PTHR14449">
    <property type="entry name" value="FANCONI ANEMIA GROUP F PROTEIN FANCF"/>
    <property type="match status" value="1"/>
</dbReference>
<dbReference type="Proteomes" id="UP000886520">
    <property type="component" value="Chromosome 22"/>
</dbReference>
<accession>A0A9D4Z612</accession>
<dbReference type="GO" id="GO:0036297">
    <property type="term" value="P:interstrand cross-link repair"/>
    <property type="evidence" value="ECO:0007669"/>
    <property type="project" value="InterPro"/>
</dbReference>
<keyword evidence="2" id="KW-1185">Reference proteome</keyword>
<comment type="caution">
    <text evidence="1">The sequence shown here is derived from an EMBL/GenBank/DDBJ whole genome shotgun (WGS) entry which is preliminary data.</text>
</comment>
<dbReference type="AlphaFoldDB" id="A0A9D4Z612"/>
<sequence length="383" mass="43427">MEARAGEWTHPDVSLHQLLSLIRAFVEMLLLASGFQPSGSPAFWRSQDVLGALGWASLIEQIIAKISVREEDKYSRETLNRTLQGFMLETSYPEGLPKLSCEILGESKKLLIHAMSHALGSYNGQIESLVTAAYKDEKDWEEVLEQIKDRFTVVKSTKSVTKALHLAAKMPVRSYNMCGCQHWRQESLSYLLDGRTLYKVCGAIALFNCSEMEWKTALQSVKDQLDMNKSVKIAELCCLHMCQHRRSVLITRLMQPCDRMSCSTEALRVWHPDNYNMREVAPKEMDAVAAFLHELAQSDKGIWWSLPPILVAAALTKGSLLYEHYHAHLARQIELGNEAESSCRERERCAGEVLKAQSNGKYNVASRSWCLQFMDSTVEDDVY</sequence>
<dbReference type="InterPro" id="IPR035428">
    <property type="entry name" value="FANCF"/>
</dbReference>